<keyword evidence="8" id="KW-1185">Reference proteome</keyword>
<protein>
    <recommendedName>
        <fullName evidence="2">Structural maintenance of chromosomes protein 5</fullName>
    </recommendedName>
</protein>
<evidence type="ECO:0000256" key="5">
    <source>
        <dbReference type="SAM" id="MobiDB-lite"/>
    </source>
</evidence>
<evidence type="ECO:0000259" key="6">
    <source>
        <dbReference type="Pfam" id="PF02463"/>
    </source>
</evidence>
<dbReference type="FunCoup" id="A0A1V8ST91">
    <property type="interactions" value="1851"/>
</dbReference>
<evidence type="ECO:0000256" key="4">
    <source>
        <dbReference type="SAM" id="Coils"/>
    </source>
</evidence>
<dbReference type="InterPro" id="IPR003395">
    <property type="entry name" value="RecF/RecN/SMC_N"/>
</dbReference>
<dbReference type="Pfam" id="PF02463">
    <property type="entry name" value="SMC_N"/>
    <property type="match status" value="1"/>
</dbReference>
<dbReference type="GO" id="GO:0030915">
    <property type="term" value="C:Smc5-Smc6 complex"/>
    <property type="evidence" value="ECO:0007669"/>
    <property type="project" value="TreeGrafter"/>
</dbReference>
<dbReference type="PANTHER" id="PTHR45916">
    <property type="entry name" value="STRUCTURAL MAINTENANCE OF CHROMOSOMES PROTEIN 5"/>
    <property type="match status" value="1"/>
</dbReference>
<proteinExistence type="inferred from homology"/>
<gene>
    <name evidence="7" type="ORF">B0A48_11834</name>
</gene>
<feature type="compositionally biased region" description="Basic and acidic residues" evidence="5">
    <location>
        <begin position="735"/>
        <end position="758"/>
    </location>
</feature>
<dbReference type="InterPro" id="IPR027417">
    <property type="entry name" value="P-loop_NTPase"/>
</dbReference>
<organism evidence="7 8">
    <name type="scientific">Cryoendolithus antarcticus</name>
    <dbReference type="NCBI Taxonomy" id="1507870"/>
    <lineage>
        <taxon>Eukaryota</taxon>
        <taxon>Fungi</taxon>
        <taxon>Dikarya</taxon>
        <taxon>Ascomycota</taxon>
        <taxon>Pezizomycotina</taxon>
        <taxon>Dothideomycetes</taxon>
        <taxon>Dothideomycetidae</taxon>
        <taxon>Cladosporiales</taxon>
        <taxon>Cladosporiaceae</taxon>
        <taxon>Cryoendolithus</taxon>
    </lineage>
</organism>
<evidence type="ECO:0000313" key="7">
    <source>
        <dbReference type="EMBL" id="OQO02280.1"/>
    </source>
</evidence>
<dbReference type="Proteomes" id="UP000192596">
    <property type="component" value="Unassembled WGS sequence"/>
</dbReference>
<sequence>MARIHESLPGNVTPASRRRSDVDDEEEEEDEVSVDGETPRPRKRARPSDVDEESGSESPERPLLPDNYRRSPRGVSTSDGGPRTHQPGSIVRVALTDFVTYTRAEFNLGPNLNMIIGPNGTGKSTLVCAICLGLGWDTRHLGRAKDIAEFVKHGSKHATIEIELAADPARQRKNPVITTRISKESNKAEYLLDGKKSSKKQIIDFARTFSIQVDNLCQFLPQDRVVEFAALSPVALLAQTQRAAAPQEMTDMHEELKELRKEQKEKQRSQKTLMADLKSLENRQHLQQGDYQALQDRKELTERVAALEKFRPFPQYKVAKDAHTEAKTRKKDAERKHRELEKKMAPNLNAVKAKEKYLESVTKVAQAKVRLVTRSVQHAEKVLKSFGVKETELSATTKELEAGSDGVKKVKQGIPKMQQNITGLKRAIENKPAEIDFSAINEEIREKTRQSREADENINAAKEQGRILSEQEAQRTYIIDQQTQAKESVQSQAGQQMSKLRANSKRGAAATAWEWIENNLDQFKGKVFAPPIMTCTVKNNNLVGAVESLVGAGELMAFTITDPDDFDKIQQHLYGRMKLVDVFLRQAPTIALEDYRRPCSDQQLHQYGLDGWIVDLLDGPDEVLAMLCDNRMVHQNAYTLSDVSNAQADALRHRDSPITSYATATQTHRVLRRKEYGDQATSIRTEFLRPARLFTDAPVDRRHEEELNAKIRDAEHDLEELREAITSNTAHLREHTRTKAAVDKEKKQIQDDKNRKQGEQATWAGLQPKLDEAEQKLETAYTQIRTHRESQREIAARGDTIAFQKGELILDYANSIDAVRTVHVQLFEAEIILIEAQSDLEQLKLRNQEDIDALEECRQEYEAMTAAAAATLAEGRRLGELCAAVTGDGLTEVEDEVFAQMREWMPDTLETEIQSVQARLEMNTGGHMGIIKEYEDRVRAIDRARGKLGDLETTLATFEESIERVKSIWEPRLDALIAQISEAFAENFAQISCAGEVGVFKDEDFDQWAIQIRVKFRESEPLSLLDSHRQSGGERAVSTIFYLMALQTLARAPFRVVDEINQGMDPRNERLVHSRMVSIACGQEGESQYFLITPKLLAGLEYHRDMKVHCIASGEFMPDSKGEGKVDFGVLARRALEIRARAEERV</sequence>
<feature type="region of interest" description="Disordered" evidence="5">
    <location>
        <begin position="1"/>
        <end position="89"/>
    </location>
</feature>
<dbReference type="GO" id="GO:0005634">
    <property type="term" value="C:nucleus"/>
    <property type="evidence" value="ECO:0007669"/>
    <property type="project" value="TreeGrafter"/>
</dbReference>
<feature type="domain" description="RecF/RecN/SMC N-terminal" evidence="6">
    <location>
        <begin position="90"/>
        <end position="1093"/>
    </location>
</feature>
<feature type="coiled-coil region" evidence="4">
    <location>
        <begin position="249"/>
        <end position="343"/>
    </location>
</feature>
<feature type="coiled-coil region" evidence="4">
    <location>
        <begin position="840"/>
        <end position="874"/>
    </location>
</feature>
<evidence type="ECO:0000313" key="8">
    <source>
        <dbReference type="Proteomes" id="UP000192596"/>
    </source>
</evidence>
<accession>A0A1V8ST91</accession>
<dbReference type="GO" id="GO:0003697">
    <property type="term" value="F:single-stranded DNA binding"/>
    <property type="evidence" value="ECO:0007669"/>
    <property type="project" value="TreeGrafter"/>
</dbReference>
<dbReference type="GO" id="GO:0000724">
    <property type="term" value="P:double-strand break repair via homologous recombination"/>
    <property type="evidence" value="ECO:0007669"/>
    <property type="project" value="TreeGrafter"/>
</dbReference>
<evidence type="ECO:0000256" key="1">
    <source>
        <dbReference type="ARBA" id="ARBA00010171"/>
    </source>
</evidence>
<dbReference type="EMBL" id="NAJO01000028">
    <property type="protein sequence ID" value="OQO02280.1"/>
    <property type="molecule type" value="Genomic_DNA"/>
</dbReference>
<comment type="similarity">
    <text evidence="1">Belongs to the SMC family. SMC5 subfamily.</text>
</comment>
<evidence type="ECO:0000256" key="2">
    <source>
        <dbReference type="ARBA" id="ARBA00018687"/>
    </source>
</evidence>
<dbReference type="STRING" id="1507870.A0A1V8ST91"/>
<dbReference type="OrthoDB" id="10254973at2759"/>
<evidence type="ECO:0000256" key="3">
    <source>
        <dbReference type="ARBA" id="ARBA00023054"/>
    </source>
</evidence>
<dbReference type="PANTHER" id="PTHR45916:SF1">
    <property type="entry name" value="STRUCTURAL MAINTENANCE OF CHROMOSOMES PROTEIN 5"/>
    <property type="match status" value="1"/>
</dbReference>
<reference evidence="8" key="1">
    <citation type="submission" date="2017-03" db="EMBL/GenBank/DDBJ databases">
        <title>Genomes of endolithic fungi from Antarctica.</title>
        <authorList>
            <person name="Coleine C."/>
            <person name="Masonjones S."/>
            <person name="Stajich J.E."/>
        </authorList>
    </citation>
    <scope>NUCLEOTIDE SEQUENCE [LARGE SCALE GENOMIC DNA]</scope>
    <source>
        <strain evidence="8">CCFEE 5527</strain>
    </source>
</reference>
<feature type="region of interest" description="Disordered" evidence="5">
    <location>
        <begin position="735"/>
        <end position="760"/>
    </location>
</feature>
<keyword evidence="3 4" id="KW-0175">Coiled coil</keyword>
<comment type="caution">
    <text evidence="7">The sequence shown here is derived from an EMBL/GenBank/DDBJ whole genome shotgun (WGS) entry which is preliminary data.</text>
</comment>
<name>A0A1V8ST91_9PEZI</name>
<feature type="compositionally biased region" description="Acidic residues" evidence="5">
    <location>
        <begin position="22"/>
        <end position="34"/>
    </location>
</feature>
<dbReference type="SUPFAM" id="SSF52540">
    <property type="entry name" value="P-loop containing nucleoside triphosphate hydrolases"/>
    <property type="match status" value="1"/>
</dbReference>
<dbReference type="InParanoid" id="A0A1V8ST91"/>
<dbReference type="AlphaFoldDB" id="A0A1V8ST91"/>
<dbReference type="Gene3D" id="3.40.50.300">
    <property type="entry name" value="P-loop containing nucleotide triphosphate hydrolases"/>
    <property type="match status" value="2"/>
</dbReference>